<evidence type="ECO:0000313" key="1">
    <source>
        <dbReference type="EMBL" id="KXK63393.1"/>
    </source>
</evidence>
<proteinExistence type="predicted"/>
<accession>A0A136PYF1</accession>
<evidence type="ECO:0000313" key="2">
    <source>
        <dbReference type="Proteomes" id="UP000070620"/>
    </source>
</evidence>
<sequence length="95" mass="9819">MTVVLAVATVPWWAPLSAALLISGAIVAHAVIVAPTEPAGCPLAPLDDPAQRAVATAILQPDRPLLAPDQETALLGADGVGDEAEQYLRKRSEES</sequence>
<dbReference type="Proteomes" id="UP000070620">
    <property type="component" value="Unassembled WGS sequence"/>
</dbReference>
<keyword evidence="2" id="KW-1185">Reference proteome</keyword>
<comment type="caution">
    <text evidence="1">The sequence shown here is derived from an EMBL/GenBank/DDBJ whole genome shotgun (WGS) entry which is preliminary data.</text>
</comment>
<protein>
    <submittedName>
        <fullName evidence="1">Uncharacterized protein</fullName>
    </submittedName>
</protein>
<dbReference type="AlphaFoldDB" id="A0A136PYF1"/>
<gene>
    <name evidence="1" type="ORF">AWW66_03505</name>
</gene>
<dbReference type="EMBL" id="LRQV01000006">
    <property type="protein sequence ID" value="KXK63393.1"/>
    <property type="molecule type" value="Genomic_DNA"/>
</dbReference>
<organism evidence="1 2">
    <name type="scientific">Micromonospora rosaria</name>
    <dbReference type="NCBI Taxonomy" id="47874"/>
    <lineage>
        <taxon>Bacteria</taxon>
        <taxon>Bacillati</taxon>
        <taxon>Actinomycetota</taxon>
        <taxon>Actinomycetes</taxon>
        <taxon>Micromonosporales</taxon>
        <taxon>Micromonosporaceae</taxon>
        <taxon>Micromonospora</taxon>
    </lineage>
</organism>
<reference evidence="1 2" key="1">
    <citation type="submission" date="2016-01" db="EMBL/GenBank/DDBJ databases">
        <title>Whole genome sequence and analysis of Micromonospora rosaria DSM 803, which can produce antibacterial substance rosamicin.</title>
        <authorList>
            <person name="Yang H."/>
            <person name="He X."/>
            <person name="Zhu D."/>
        </authorList>
    </citation>
    <scope>NUCLEOTIDE SEQUENCE [LARGE SCALE GENOMIC DNA]</scope>
    <source>
        <strain evidence="1 2">DSM 803</strain>
    </source>
</reference>
<name>A0A136PYF1_9ACTN</name>